<protein>
    <submittedName>
        <fullName evidence="1">Uncharacterized protein</fullName>
    </submittedName>
</protein>
<sequence length="51" mass="5502">MTHGGSILCCQERRTVIVEGSKAEWVCATLGEVEEVLKGVGSRSESGVLFY</sequence>
<gene>
    <name evidence="1" type="ORF">HC235_12000</name>
</gene>
<reference evidence="1 2" key="1">
    <citation type="journal article" date="2020" name="Nat. Commun.">
        <title>The structures of two archaeal type IV pili illuminate evolutionary relationships.</title>
        <authorList>
            <person name="Wang F."/>
            <person name="Baquero D.P."/>
            <person name="Su Z."/>
            <person name="Beltran L.C."/>
            <person name="Prangishvili D."/>
            <person name="Krupovic M."/>
            <person name="Egelman E.H."/>
        </authorList>
    </citation>
    <scope>NUCLEOTIDE SEQUENCE [LARGE SCALE GENOMIC DNA]</scope>
    <source>
        <strain evidence="1 2">2GA</strain>
    </source>
</reference>
<evidence type="ECO:0000313" key="1">
    <source>
        <dbReference type="EMBL" id="NYR16633.1"/>
    </source>
</evidence>
<proteinExistence type="predicted"/>
<keyword evidence="2" id="KW-1185">Reference proteome</keyword>
<dbReference type="RefSeq" id="WP_179790735.1">
    <property type="nucleotide sequence ID" value="NZ_JAAVJF010000007.1"/>
</dbReference>
<accession>A0A7L4PDK3</accession>
<name>A0A7L4PDK3_9CREN</name>
<dbReference type="Proteomes" id="UP000554766">
    <property type="component" value="Unassembled WGS sequence"/>
</dbReference>
<organism evidence="1 2">
    <name type="scientific">Pyrobaculum arsenaticum</name>
    <dbReference type="NCBI Taxonomy" id="121277"/>
    <lineage>
        <taxon>Archaea</taxon>
        <taxon>Thermoproteota</taxon>
        <taxon>Thermoprotei</taxon>
        <taxon>Thermoproteales</taxon>
        <taxon>Thermoproteaceae</taxon>
        <taxon>Pyrobaculum</taxon>
    </lineage>
</organism>
<dbReference type="EMBL" id="JAAVJF010000007">
    <property type="protein sequence ID" value="NYR16633.1"/>
    <property type="molecule type" value="Genomic_DNA"/>
</dbReference>
<comment type="caution">
    <text evidence="1">The sequence shown here is derived from an EMBL/GenBank/DDBJ whole genome shotgun (WGS) entry which is preliminary data.</text>
</comment>
<dbReference type="AlphaFoldDB" id="A0A7L4PDK3"/>
<evidence type="ECO:0000313" key="2">
    <source>
        <dbReference type="Proteomes" id="UP000554766"/>
    </source>
</evidence>